<keyword evidence="3" id="KW-1185">Reference proteome</keyword>
<feature type="chain" id="PRO_5022225504" evidence="1">
    <location>
        <begin position="20"/>
        <end position="166"/>
    </location>
</feature>
<accession>A0A553PSG7</accession>
<sequence>MTFHVYLLAFSILEISTHSLNSTPDIVIVREPEITLHCANDFHRLSPITEWFLTAKWSTIDIQGLESLTWSQNTSVDYQDLDISMKAGPHATNFTECLEISTLNENQDMKLKFLPIADCMVFLESPSDLHLTATCVQNSSKNLSSIQAFDLQLNSDFLFNWESLLK</sequence>
<protein>
    <submittedName>
        <fullName evidence="2">Uncharacterized protein</fullName>
    </submittedName>
</protein>
<evidence type="ECO:0000256" key="1">
    <source>
        <dbReference type="SAM" id="SignalP"/>
    </source>
</evidence>
<evidence type="ECO:0000313" key="3">
    <source>
        <dbReference type="Proteomes" id="UP000318571"/>
    </source>
</evidence>
<proteinExistence type="predicted"/>
<comment type="caution">
    <text evidence="2">The sequence shown here is derived from an EMBL/GenBank/DDBJ whole genome shotgun (WGS) entry which is preliminary data.</text>
</comment>
<keyword evidence="1" id="KW-0732">Signal</keyword>
<dbReference type="AlphaFoldDB" id="A0A553PSG7"/>
<organism evidence="2 3">
    <name type="scientific">Tigriopus californicus</name>
    <name type="common">Marine copepod</name>
    <dbReference type="NCBI Taxonomy" id="6832"/>
    <lineage>
        <taxon>Eukaryota</taxon>
        <taxon>Metazoa</taxon>
        <taxon>Ecdysozoa</taxon>
        <taxon>Arthropoda</taxon>
        <taxon>Crustacea</taxon>
        <taxon>Multicrustacea</taxon>
        <taxon>Hexanauplia</taxon>
        <taxon>Copepoda</taxon>
        <taxon>Harpacticoida</taxon>
        <taxon>Harpacticidae</taxon>
        <taxon>Tigriopus</taxon>
    </lineage>
</organism>
<gene>
    <name evidence="2" type="ORF">TCAL_16746</name>
</gene>
<evidence type="ECO:0000313" key="2">
    <source>
        <dbReference type="EMBL" id="TRY80629.1"/>
    </source>
</evidence>
<name>A0A553PSG7_TIGCA</name>
<reference evidence="2 3" key="1">
    <citation type="journal article" date="2018" name="Nat. Ecol. Evol.">
        <title>Genomic signatures of mitonuclear coevolution across populations of Tigriopus californicus.</title>
        <authorList>
            <person name="Barreto F.S."/>
            <person name="Watson E.T."/>
            <person name="Lima T.G."/>
            <person name="Willett C.S."/>
            <person name="Edmands S."/>
            <person name="Li W."/>
            <person name="Burton R.S."/>
        </authorList>
    </citation>
    <scope>NUCLEOTIDE SEQUENCE [LARGE SCALE GENOMIC DNA]</scope>
    <source>
        <strain evidence="2 3">San Diego</strain>
    </source>
</reference>
<feature type="signal peptide" evidence="1">
    <location>
        <begin position="1"/>
        <end position="19"/>
    </location>
</feature>
<dbReference type="EMBL" id="VCGU01000001">
    <property type="protein sequence ID" value="TRY80629.1"/>
    <property type="molecule type" value="Genomic_DNA"/>
</dbReference>
<dbReference type="Proteomes" id="UP000318571">
    <property type="component" value="Chromosome 12"/>
</dbReference>